<feature type="transmembrane region" description="Helical" evidence="11">
    <location>
        <begin position="192"/>
        <end position="213"/>
    </location>
</feature>
<accession>A0A418MFJ7</accession>
<dbReference type="PANTHER" id="PTHR28286">
    <property type="match status" value="1"/>
</dbReference>
<organism evidence="12 13">
    <name type="scientific">Fibrisoma montanum</name>
    <dbReference type="NCBI Taxonomy" id="2305895"/>
    <lineage>
        <taxon>Bacteria</taxon>
        <taxon>Pseudomonadati</taxon>
        <taxon>Bacteroidota</taxon>
        <taxon>Cytophagia</taxon>
        <taxon>Cytophagales</taxon>
        <taxon>Spirosomataceae</taxon>
        <taxon>Fibrisoma</taxon>
    </lineage>
</organism>
<evidence type="ECO:0000256" key="8">
    <source>
        <dbReference type="ARBA" id="ARBA00022991"/>
    </source>
</evidence>
<keyword evidence="7 11" id="KW-1133">Transmembrane helix</keyword>
<protein>
    <submittedName>
        <fullName evidence="12">Rhodopsin</fullName>
    </submittedName>
</protein>
<evidence type="ECO:0000313" key="12">
    <source>
        <dbReference type="EMBL" id="RIV25551.1"/>
    </source>
</evidence>
<gene>
    <name evidence="12" type="ORF">DYU11_09655</name>
</gene>
<dbReference type="EMBL" id="QXED01000002">
    <property type="protein sequence ID" value="RIV25551.1"/>
    <property type="molecule type" value="Genomic_DNA"/>
</dbReference>
<comment type="caution">
    <text evidence="12">The sequence shown here is derived from an EMBL/GenBank/DDBJ whole genome shotgun (WGS) entry which is preliminary data.</text>
</comment>
<sequence>MENMENLFSYTSVQFDVVRHILTLGVGAQVAGLVYFLTTANESSPRYRLSSTLSAVVMVSAALILLNQQINWSQAFTWDGERWNPSTTTFSNGYRYVNWSIDVPMLLTQLLVVLGITGRQFRRTFIGFVVAGLLMIYTGYVGQFYETTDIATMHIWGAVSTVFMIYICYLVGTSIFRAAQTMPGDTGSHARAIFWLLILSWTLYPIAYAMPWLSPTADGMVIRQICFTVADITSKVIYGVMLSQLATKLSAIEGYQPGLAATTSAAYKTIEPAYDGETTRRTQPAYGDGVSR</sequence>
<feature type="transmembrane region" description="Helical" evidence="11">
    <location>
        <begin position="49"/>
        <end position="66"/>
    </location>
</feature>
<keyword evidence="3" id="KW-0600">Photoreceptor protein</keyword>
<evidence type="ECO:0000256" key="9">
    <source>
        <dbReference type="ARBA" id="ARBA00023136"/>
    </source>
</evidence>
<keyword evidence="8" id="KW-0157">Chromophore</keyword>
<dbReference type="InterPro" id="IPR001425">
    <property type="entry name" value="Arc/bac/fun_rhodopsins"/>
</dbReference>
<dbReference type="PANTHER" id="PTHR28286:SF2">
    <property type="entry name" value="BACTERIORHODOPSIN _OPSIN, NOPA (EUROFUNG)"/>
    <property type="match status" value="1"/>
</dbReference>
<keyword evidence="4" id="KW-0716">Sensory transduction</keyword>
<dbReference type="AlphaFoldDB" id="A0A418MFJ7"/>
<proteinExistence type="inferred from homology"/>
<evidence type="ECO:0000256" key="7">
    <source>
        <dbReference type="ARBA" id="ARBA00022989"/>
    </source>
</evidence>
<keyword evidence="9 11" id="KW-0472">Membrane</keyword>
<dbReference type="Gene3D" id="1.20.1070.10">
    <property type="entry name" value="Rhodopsin 7-helix transmembrane proteins"/>
    <property type="match status" value="1"/>
</dbReference>
<dbReference type="SMART" id="SM01021">
    <property type="entry name" value="Bac_rhodopsin"/>
    <property type="match status" value="1"/>
</dbReference>
<evidence type="ECO:0000256" key="5">
    <source>
        <dbReference type="ARBA" id="ARBA00022692"/>
    </source>
</evidence>
<dbReference type="OrthoDB" id="30586at2"/>
<dbReference type="GO" id="GO:0009881">
    <property type="term" value="F:photoreceptor activity"/>
    <property type="evidence" value="ECO:0007669"/>
    <property type="project" value="UniProtKB-KW"/>
</dbReference>
<evidence type="ECO:0000313" key="13">
    <source>
        <dbReference type="Proteomes" id="UP000283523"/>
    </source>
</evidence>
<comment type="similarity">
    <text evidence="2">Belongs to the archaeal/bacterial/fungal opsin family.</text>
</comment>
<keyword evidence="5 11" id="KW-0812">Transmembrane</keyword>
<evidence type="ECO:0000256" key="4">
    <source>
        <dbReference type="ARBA" id="ARBA00022606"/>
    </source>
</evidence>
<comment type="subcellular location">
    <subcellularLocation>
        <location evidence="1">Membrane</location>
        <topology evidence="1">Multi-pass membrane protein</topology>
    </subcellularLocation>
</comment>
<reference evidence="12 13" key="1">
    <citation type="submission" date="2018-08" db="EMBL/GenBank/DDBJ databases">
        <title>Fibrisoma montanum sp. nov., isolated from Danxia mountain soil.</title>
        <authorList>
            <person name="Huang Y."/>
        </authorList>
    </citation>
    <scope>NUCLEOTIDE SEQUENCE [LARGE SCALE GENOMIC DNA]</scope>
    <source>
        <strain evidence="12 13">HYT19</strain>
    </source>
</reference>
<feature type="transmembrane region" description="Helical" evidence="11">
    <location>
        <begin position="151"/>
        <end position="171"/>
    </location>
</feature>
<evidence type="ECO:0000256" key="11">
    <source>
        <dbReference type="SAM" id="Phobius"/>
    </source>
</evidence>
<evidence type="ECO:0000256" key="6">
    <source>
        <dbReference type="ARBA" id="ARBA00022925"/>
    </source>
</evidence>
<name>A0A418MFJ7_9BACT</name>
<dbReference type="Proteomes" id="UP000283523">
    <property type="component" value="Unassembled WGS sequence"/>
</dbReference>
<dbReference type="GO" id="GO:0016020">
    <property type="term" value="C:membrane"/>
    <property type="evidence" value="ECO:0007669"/>
    <property type="project" value="UniProtKB-SubCell"/>
</dbReference>
<feature type="transmembrane region" description="Helical" evidence="11">
    <location>
        <begin position="96"/>
        <end position="118"/>
    </location>
</feature>
<keyword evidence="10" id="KW-0675">Receptor</keyword>
<keyword evidence="13" id="KW-1185">Reference proteome</keyword>
<feature type="transmembrane region" description="Helical" evidence="11">
    <location>
        <begin position="125"/>
        <end position="145"/>
    </location>
</feature>
<evidence type="ECO:0000256" key="2">
    <source>
        <dbReference type="ARBA" id="ARBA00008130"/>
    </source>
</evidence>
<dbReference type="Pfam" id="PF01036">
    <property type="entry name" value="Bac_rhodopsin"/>
    <property type="match status" value="1"/>
</dbReference>
<evidence type="ECO:0000256" key="10">
    <source>
        <dbReference type="ARBA" id="ARBA00023170"/>
    </source>
</evidence>
<feature type="transmembrane region" description="Helical" evidence="11">
    <location>
        <begin position="20"/>
        <end position="37"/>
    </location>
</feature>
<dbReference type="PRINTS" id="PR00251">
    <property type="entry name" value="BACTRLOPSIN"/>
</dbReference>
<evidence type="ECO:0000256" key="1">
    <source>
        <dbReference type="ARBA" id="ARBA00004141"/>
    </source>
</evidence>
<dbReference type="RefSeq" id="WP_119667431.1">
    <property type="nucleotide sequence ID" value="NZ_QXED01000002.1"/>
</dbReference>
<dbReference type="GO" id="GO:0007602">
    <property type="term" value="P:phototransduction"/>
    <property type="evidence" value="ECO:0007669"/>
    <property type="project" value="UniProtKB-KW"/>
</dbReference>
<keyword evidence="6" id="KW-0681">Retinal protein</keyword>
<dbReference type="SUPFAM" id="SSF81321">
    <property type="entry name" value="Family A G protein-coupled receptor-like"/>
    <property type="match status" value="1"/>
</dbReference>
<evidence type="ECO:0000256" key="3">
    <source>
        <dbReference type="ARBA" id="ARBA00022543"/>
    </source>
</evidence>